<protein>
    <submittedName>
        <fullName evidence="2">Uncharacterized protein</fullName>
    </submittedName>
</protein>
<dbReference type="RefSeq" id="WP_090027230.1">
    <property type="nucleotide sequence ID" value="NZ_FNEB01000002.1"/>
</dbReference>
<name>A0A1G8JAH1_9RHOB</name>
<reference evidence="2 3" key="1">
    <citation type="submission" date="2016-10" db="EMBL/GenBank/DDBJ databases">
        <authorList>
            <person name="de Groot N.N."/>
        </authorList>
    </citation>
    <scope>NUCLEOTIDE SEQUENCE [LARGE SCALE GENOMIC DNA]</scope>
    <source>
        <strain evidence="2 3">DSM 28010</strain>
    </source>
</reference>
<evidence type="ECO:0000313" key="2">
    <source>
        <dbReference type="EMBL" id="SDI28268.1"/>
    </source>
</evidence>
<feature type="transmembrane region" description="Helical" evidence="1">
    <location>
        <begin position="86"/>
        <end position="108"/>
    </location>
</feature>
<accession>A0A1G8JAH1</accession>
<organism evidence="2 3">
    <name type="scientific">Lutimaribacter saemankumensis</name>
    <dbReference type="NCBI Taxonomy" id="490829"/>
    <lineage>
        <taxon>Bacteria</taxon>
        <taxon>Pseudomonadati</taxon>
        <taxon>Pseudomonadota</taxon>
        <taxon>Alphaproteobacteria</taxon>
        <taxon>Rhodobacterales</taxon>
        <taxon>Roseobacteraceae</taxon>
        <taxon>Lutimaribacter</taxon>
    </lineage>
</organism>
<feature type="transmembrane region" description="Helical" evidence="1">
    <location>
        <begin position="120"/>
        <end position="148"/>
    </location>
</feature>
<keyword evidence="1" id="KW-1133">Transmembrane helix</keyword>
<evidence type="ECO:0000313" key="3">
    <source>
        <dbReference type="Proteomes" id="UP000199340"/>
    </source>
</evidence>
<dbReference type="OrthoDB" id="7859770at2"/>
<evidence type="ECO:0000256" key="1">
    <source>
        <dbReference type="SAM" id="Phobius"/>
    </source>
</evidence>
<dbReference type="AlphaFoldDB" id="A0A1G8JAH1"/>
<dbReference type="EMBL" id="FNEB01000002">
    <property type="protein sequence ID" value="SDI28268.1"/>
    <property type="molecule type" value="Genomic_DNA"/>
</dbReference>
<keyword evidence="3" id="KW-1185">Reference proteome</keyword>
<proteinExistence type="predicted"/>
<dbReference type="Proteomes" id="UP000199340">
    <property type="component" value="Unassembled WGS sequence"/>
</dbReference>
<feature type="transmembrane region" description="Helical" evidence="1">
    <location>
        <begin position="21"/>
        <end position="39"/>
    </location>
</feature>
<keyword evidence="1" id="KW-0472">Membrane</keyword>
<keyword evidence="1" id="KW-0812">Transmembrane</keyword>
<gene>
    <name evidence="2" type="ORF">SAMN05421850_10275</name>
</gene>
<sequence>MNELQVSDPHGFAKLLKSWGFWGVMTGALALVLVLFQIFGPALEPAPSAATQVGEIAGEIKRTAWRSFLGLPKPEPEPVAVTYRSYLPLAGPILATIAIVLSLISLVLRENRRLAAYGTSLGVGAIVAHFFWWALLVIAGVLLLVAIIENIGDIFSF</sequence>